<dbReference type="InterPro" id="IPR005311">
    <property type="entry name" value="PBP_dimer"/>
</dbReference>
<dbReference type="InterPro" id="IPR037532">
    <property type="entry name" value="FtsI_transpept"/>
</dbReference>
<dbReference type="EC" id="3.4.16.4" evidence="16"/>
<dbReference type="SUPFAM" id="SSF56519">
    <property type="entry name" value="Penicillin binding protein dimerisation domain"/>
    <property type="match status" value="1"/>
</dbReference>
<dbReference type="Pfam" id="PF00905">
    <property type="entry name" value="Transpeptidase"/>
    <property type="match status" value="1"/>
</dbReference>
<dbReference type="GO" id="GO:0000917">
    <property type="term" value="P:division septum assembly"/>
    <property type="evidence" value="ECO:0007669"/>
    <property type="project" value="UniProtKB-KW"/>
</dbReference>
<keyword evidence="9 16" id="KW-0133">Cell shape</keyword>
<keyword evidence="7 16" id="KW-0812">Transmembrane</keyword>
<evidence type="ECO:0000256" key="7">
    <source>
        <dbReference type="ARBA" id="ARBA00022692"/>
    </source>
</evidence>
<dbReference type="KEGG" id="mmb:Mmol_2010"/>
<keyword evidence="4 16" id="KW-0132">Cell division</keyword>
<keyword evidence="13 16" id="KW-0717">Septation</keyword>
<dbReference type="PANTHER" id="PTHR30627">
    <property type="entry name" value="PEPTIDOGLYCAN D,D-TRANSPEPTIDASE"/>
    <property type="match status" value="1"/>
</dbReference>
<feature type="domain" description="Penicillin-binding protein dimerisation" evidence="18">
    <location>
        <begin position="60"/>
        <end position="207"/>
    </location>
</feature>
<dbReference type="GO" id="GO:0008360">
    <property type="term" value="P:regulation of cell shape"/>
    <property type="evidence" value="ECO:0007669"/>
    <property type="project" value="UniProtKB-KW"/>
</dbReference>
<keyword evidence="12 16" id="KW-0472">Membrane</keyword>
<reference evidence="19 20" key="2">
    <citation type="journal article" date="2011" name="J. Bacteriol.">
        <title>Genomes of three methylotrophs from a single niche uncover genetic and metabolic divergence of Methylophilaceae.</title>
        <authorList>
            <person name="Lapidus A."/>
            <person name="Clum A."/>
            <person name="Labutti K."/>
            <person name="Kaluzhnaya M.G."/>
            <person name="Lim S."/>
            <person name="Beck D.A."/>
            <person name="Glavina Del Rio T."/>
            <person name="Nolan M."/>
            <person name="Mavromatis K."/>
            <person name="Huntemann M."/>
            <person name="Lucas S."/>
            <person name="Lidstrom M.E."/>
            <person name="Ivanova N."/>
            <person name="Chistoserdova L."/>
        </authorList>
    </citation>
    <scope>NUCLEOTIDE SEQUENCE [LARGE SCALE GENOMIC DNA]</scope>
    <source>
        <strain evidence="20">JLW8 / ATCC BAA-1282 / DSM 17540</strain>
    </source>
</reference>
<keyword evidence="19" id="KW-0808">Transferase</keyword>
<dbReference type="GO" id="GO:0008658">
    <property type="term" value="F:penicillin binding"/>
    <property type="evidence" value="ECO:0007669"/>
    <property type="project" value="InterPro"/>
</dbReference>
<dbReference type="GO" id="GO:0009252">
    <property type="term" value="P:peptidoglycan biosynthetic process"/>
    <property type="evidence" value="ECO:0007669"/>
    <property type="project" value="UniProtKB-UniRule"/>
</dbReference>
<dbReference type="InterPro" id="IPR001460">
    <property type="entry name" value="PCN-bd_Tpept"/>
</dbReference>
<gene>
    <name evidence="16" type="primary">ftsI</name>
    <name evidence="19" type="ordered locus">Mmol_2010</name>
</gene>
<keyword evidence="8 16" id="KW-0378">Hydrolase</keyword>
<dbReference type="Gene3D" id="3.90.1310.10">
    <property type="entry name" value="Penicillin-binding protein 2a (Domain 2)"/>
    <property type="match status" value="1"/>
</dbReference>
<dbReference type="InterPro" id="IPR036138">
    <property type="entry name" value="PBP_dimer_sf"/>
</dbReference>
<comment type="pathway">
    <text evidence="16">Cell wall biogenesis; peptidoglycan biosynthesis.</text>
</comment>
<keyword evidence="14 16" id="KW-0131">Cell cycle</keyword>
<comment type="similarity">
    <text evidence="16">Belongs to the transpeptidase family. FtsI subfamily.</text>
</comment>
<dbReference type="GO" id="GO:0006508">
    <property type="term" value="P:proteolysis"/>
    <property type="evidence" value="ECO:0007669"/>
    <property type="project" value="UniProtKB-KW"/>
</dbReference>
<dbReference type="HOGENOM" id="CLU_009289_6_2_4"/>
<comment type="subcellular location">
    <subcellularLocation>
        <location evidence="1">Membrane</location>
    </subcellularLocation>
</comment>
<reference evidence="20" key="1">
    <citation type="submission" date="2009-07" db="EMBL/GenBank/DDBJ databases">
        <title>Complete sequence of Methylotenera mobilis JLW8.</title>
        <authorList>
            <consortium name="US DOE Joint Genome Institute"/>
            <person name="Lucas S."/>
            <person name="Copeland A."/>
            <person name="Lapidus A."/>
            <person name="Glavina del Rio T."/>
            <person name="Tice H."/>
            <person name="Bruce D."/>
            <person name="Goodwin L."/>
            <person name="Pitluck S."/>
            <person name="LaButti K.M."/>
            <person name="Clum A."/>
            <person name="Larimer F."/>
            <person name="Land M."/>
            <person name="Hauser L."/>
            <person name="Kyrpides N."/>
            <person name="Mikhailova N."/>
            <person name="Kayluzhnaya M."/>
            <person name="Chistoserdova L."/>
        </authorList>
    </citation>
    <scope>NUCLEOTIDE SEQUENCE [LARGE SCALE GENOMIC DNA]</scope>
    <source>
        <strain evidence="20">JLW8 / ATCC BAA-1282 / DSM 17540</strain>
    </source>
</reference>
<keyword evidence="19" id="KW-0328">Glycosyltransferase</keyword>
<evidence type="ECO:0000256" key="14">
    <source>
        <dbReference type="ARBA" id="ARBA00023306"/>
    </source>
</evidence>
<evidence type="ECO:0000256" key="4">
    <source>
        <dbReference type="ARBA" id="ARBA00022618"/>
    </source>
</evidence>
<accession>C6WYJ3</accession>
<evidence type="ECO:0000256" key="2">
    <source>
        <dbReference type="ARBA" id="ARBA00022475"/>
    </source>
</evidence>
<dbReference type="AlphaFoldDB" id="C6WYJ3"/>
<dbReference type="OrthoDB" id="9789078at2"/>
<dbReference type="SUPFAM" id="SSF56601">
    <property type="entry name" value="beta-lactamase/transpeptidase-like"/>
    <property type="match status" value="1"/>
</dbReference>
<dbReference type="HAMAP" id="MF_02080">
    <property type="entry name" value="FtsI_transpept"/>
    <property type="match status" value="1"/>
</dbReference>
<keyword evidence="11 16" id="KW-1133">Transmembrane helix</keyword>
<keyword evidence="20" id="KW-1185">Reference proteome</keyword>
<dbReference type="Gene3D" id="3.40.710.10">
    <property type="entry name" value="DD-peptidase/beta-lactamase superfamily"/>
    <property type="match status" value="1"/>
</dbReference>
<comment type="function">
    <text evidence="16">Catalyzes cross-linking of the peptidoglycan cell wall at the division septum.</text>
</comment>
<proteinExistence type="inferred from homology"/>
<keyword evidence="10 16" id="KW-0573">Peptidoglycan synthesis</keyword>
<dbReference type="GO" id="GO:0008955">
    <property type="term" value="F:peptidoglycan glycosyltransferase activity"/>
    <property type="evidence" value="ECO:0007669"/>
    <property type="project" value="InterPro"/>
</dbReference>
<dbReference type="Pfam" id="PF03717">
    <property type="entry name" value="PBP_dimer"/>
    <property type="match status" value="1"/>
</dbReference>
<evidence type="ECO:0000259" key="17">
    <source>
        <dbReference type="Pfam" id="PF00905"/>
    </source>
</evidence>
<dbReference type="InterPro" id="IPR050515">
    <property type="entry name" value="Beta-lactam/transpept"/>
</dbReference>
<evidence type="ECO:0000256" key="8">
    <source>
        <dbReference type="ARBA" id="ARBA00022801"/>
    </source>
</evidence>
<dbReference type="GO" id="GO:0009002">
    <property type="term" value="F:serine-type D-Ala-D-Ala carboxypeptidase activity"/>
    <property type="evidence" value="ECO:0007669"/>
    <property type="project" value="UniProtKB-UniRule"/>
</dbReference>
<dbReference type="PANTHER" id="PTHR30627:SF1">
    <property type="entry name" value="PEPTIDOGLYCAN D,D-TRANSPEPTIDASE FTSI"/>
    <property type="match status" value="1"/>
</dbReference>
<evidence type="ECO:0000256" key="15">
    <source>
        <dbReference type="ARBA" id="ARBA00023316"/>
    </source>
</evidence>
<dbReference type="UniPathway" id="UPA00219"/>
<dbReference type="GO" id="GO:0005886">
    <property type="term" value="C:plasma membrane"/>
    <property type="evidence" value="ECO:0007669"/>
    <property type="project" value="UniProtKB-UniRule"/>
</dbReference>
<evidence type="ECO:0000256" key="5">
    <source>
        <dbReference type="ARBA" id="ARBA00022645"/>
    </source>
</evidence>
<feature type="domain" description="Penicillin-binding protein transpeptidase" evidence="17">
    <location>
        <begin position="248"/>
        <end position="543"/>
    </location>
</feature>
<evidence type="ECO:0000256" key="11">
    <source>
        <dbReference type="ARBA" id="ARBA00022989"/>
    </source>
</evidence>
<evidence type="ECO:0000256" key="6">
    <source>
        <dbReference type="ARBA" id="ARBA00022670"/>
    </source>
</evidence>
<evidence type="ECO:0000256" key="13">
    <source>
        <dbReference type="ARBA" id="ARBA00023210"/>
    </source>
</evidence>
<evidence type="ECO:0000259" key="18">
    <source>
        <dbReference type="Pfam" id="PF03717"/>
    </source>
</evidence>
<dbReference type="Gene3D" id="3.30.450.330">
    <property type="match status" value="1"/>
</dbReference>
<organism evidence="19 20">
    <name type="scientific">Methylotenera mobilis (strain JLW8 / ATCC BAA-1282 / DSM 17540)</name>
    <dbReference type="NCBI Taxonomy" id="583345"/>
    <lineage>
        <taxon>Bacteria</taxon>
        <taxon>Pseudomonadati</taxon>
        <taxon>Pseudomonadota</taxon>
        <taxon>Betaproteobacteria</taxon>
        <taxon>Nitrosomonadales</taxon>
        <taxon>Methylophilaceae</taxon>
        <taxon>Methylotenera</taxon>
    </lineage>
</organism>
<evidence type="ECO:0000313" key="20">
    <source>
        <dbReference type="Proteomes" id="UP000002742"/>
    </source>
</evidence>
<dbReference type="InterPro" id="IPR012338">
    <property type="entry name" value="Beta-lactam/transpept-like"/>
</dbReference>
<evidence type="ECO:0000256" key="9">
    <source>
        <dbReference type="ARBA" id="ARBA00022960"/>
    </source>
</evidence>
<dbReference type="eggNOG" id="COG0768">
    <property type="taxonomic scope" value="Bacteria"/>
</dbReference>
<name>C6WYJ3_METML</name>
<dbReference type="GO" id="GO:0071555">
    <property type="term" value="P:cell wall organization"/>
    <property type="evidence" value="ECO:0007669"/>
    <property type="project" value="UniProtKB-KW"/>
</dbReference>
<dbReference type="EMBL" id="CP001672">
    <property type="protein sequence ID" value="ACT48912.1"/>
    <property type="molecule type" value="Genomic_DNA"/>
</dbReference>
<feature type="active site" description="Acyl-ester intermediate" evidence="16">
    <location>
        <position position="294"/>
    </location>
</feature>
<evidence type="ECO:0000256" key="16">
    <source>
        <dbReference type="HAMAP-Rule" id="MF_02080"/>
    </source>
</evidence>
<dbReference type="GO" id="GO:0043093">
    <property type="term" value="P:FtsZ-dependent cytokinesis"/>
    <property type="evidence" value="ECO:0007669"/>
    <property type="project" value="UniProtKB-UniRule"/>
</dbReference>
<dbReference type="Proteomes" id="UP000002742">
    <property type="component" value="Chromosome"/>
</dbReference>
<keyword evidence="6 16" id="KW-0645">Protease</keyword>
<comment type="catalytic activity">
    <reaction evidence="16">
        <text>Preferential cleavage: (Ac)2-L-Lys-D-Ala-|-D-Ala. Also transpeptidation of peptidyl-alanyl moieties that are N-acyl substituents of D-alanine.</text>
        <dbReference type="EC" id="3.4.16.4"/>
    </reaction>
</comment>
<dbReference type="STRING" id="583345.Mmol_2010"/>
<evidence type="ECO:0000256" key="12">
    <source>
        <dbReference type="ARBA" id="ARBA00023136"/>
    </source>
</evidence>
<sequence length="574" mass="62400">MALHTPLVIVKLPAWRRRLLLIAVLLGFAALLGRGVYLQSFHKRFLQEKGDARYSRTLVLPAQRGKITDRYGELLAISSPVESVWANPSDVKITAAQTKKLAELLSFKKDTIDKKLANNTREFVYLKRRVSPELAAEIMQLGIPGVYLQREYKRYYPAGDVTAHLVGFTDIDDKGQEGFELAMNSSLSGKNGSRKVIKDRAGRIIEDLEAVKVPQDGADITLSIDRRIQYLAQRELTKAVEKFKANAGAAVVLDAKTGEVLAMVNVPTYNPNNPINIQGKTRNRAITDIFEPGSTMKTVTVAAALETGKYTPDTMIQTAPGYMSIGPATIHDAHPHGLMSVSEVIQKSSNVGSAKMALSLEPQYLWGVFNLIGFGAKTRIGFPGEVSGKLRGYKTWRPIEQATMSYGHGISVTLLQMARAYTVFANDGELKPVSLLKLKDAPVGTQVFSAKTANEVKSMLELVVLPGGTALRAQVLGYRVAGKTGTTLKLGDHGYEKNKYVGSFVGMAPASNPRLIMAVMIDDPSSGEYYGGTVAAPVFSAVMADALRMLSVPQDAPNNNVVIPSDVEDVKESI</sequence>
<evidence type="ECO:0000313" key="19">
    <source>
        <dbReference type="EMBL" id="ACT48912.1"/>
    </source>
</evidence>
<keyword evidence="2 16" id="KW-1003">Cell membrane</keyword>
<evidence type="ECO:0000256" key="1">
    <source>
        <dbReference type="ARBA" id="ARBA00004370"/>
    </source>
</evidence>
<dbReference type="RefSeq" id="WP_015832947.1">
    <property type="nucleotide sequence ID" value="NC_012968.1"/>
</dbReference>
<evidence type="ECO:0000256" key="3">
    <source>
        <dbReference type="ARBA" id="ARBA00022519"/>
    </source>
</evidence>
<keyword evidence="15 16" id="KW-0961">Cell wall biogenesis/degradation</keyword>
<keyword evidence="5 16" id="KW-0121">Carboxypeptidase</keyword>
<evidence type="ECO:0000256" key="10">
    <source>
        <dbReference type="ARBA" id="ARBA00022984"/>
    </source>
</evidence>
<protein>
    <recommendedName>
        <fullName evidence="16">Peptidoglycan D,D-transpeptidase FtsI</fullName>
        <ecNumber evidence="16">3.4.16.4</ecNumber>
    </recommendedName>
    <alternativeName>
        <fullName evidence="16">Penicillin-binding protein 3</fullName>
        <shortName evidence="16">PBP-3</shortName>
    </alternativeName>
</protein>
<keyword evidence="3 16" id="KW-0997">Cell inner membrane</keyword>